<evidence type="ECO:0000256" key="4">
    <source>
        <dbReference type="SAM" id="MobiDB-lite"/>
    </source>
</evidence>
<dbReference type="GO" id="GO:0005634">
    <property type="term" value="C:nucleus"/>
    <property type="evidence" value="ECO:0007669"/>
    <property type="project" value="TreeGrafter"/>
</dbReference>
<dbReference type="FunCoup" id="G4MKS9">
    <property type="interactions" value="732"/>
</dbReference>
<feature type="compositionally biased region" description="Low complexity" evidence="4">
    <location>
        <begin position="95"/>
        <end position="110"/>
    </location>
</feature>
<accession>G4MKS9</accession>
<evidence type="ECO:0000256" key="3">
    <source>
        <dbReference type="ARBA" id="ARBA00023235"/>
    </source>
</evidence>
<dbReference type="InterPro" id="IPR020097">
    <property type="entry name" value="PsdUridine_synth_TruA_a/b_dom"/>
</dbReference>
<dbReference type="GO" id="GO:0005737">
    <property type="term" value="C:cytoplasm"/>
    <property type="evidence" value="ECO:0007669"/>
    <property type="project" value="TreeGrafter"/>
</dbReference>
<dbReference type="InterPro" id="IPR020094">
    <property type="entry name" value="TruA/RsuA/RluB/E/F_N"/>
</dbReference>
<gene>
    <name evidence="6" type="ORF">MGG_16154</name>
</gene>
<feature type="region of interest" description="Disordered" evidence="4">
    <location>
        <begin position="587"/>
        <end position="620"/>
    </location>
</feature>
<reference key="2">
    <citation type="submission" date="2011-05" db="EMBL/GenBank/DDBJ databases">
        <title>The Genome Sequence of Magnaporthe oryzae 70-15.</title>
        <authorList>
            <consortium name="The Broad Institute Genome Sequencing Platform"/>
            <person name="Ma L.-J."/>
            <person name="Dead R."/>
            <person name="Young S.K."/>
            <person name="Zeng Q."/>
            <person name="Gargeya S."/>
            <person name="Fitzgerald M."/>
            <person name="Haas B."/>
            <person name="Abouelleil A."/>
            <person name="Alvarado L."/>
            <person name="Arachchi H.M."/>
            <person name="Berlin A."/>
            <person name="Brown A."/>
            <person name="Chapman S.B."/>
            <person name="Chen Z."/>
            <person name="Dunbar C."/>
            <person name="Freedman E."/>
            <person name="Gearin G."/>
            <person name="Gellesch M."/>
            <person name="Goldberg J."/>
            <person name="Griggs A."/>
            <person name="Gujja S."/>
            <person name="Heiman D."/>
            <person name="Howarth C."/>
            <person name="Larson L."/>
            <person name="Lui A."/>
            <person name="MacDonald P.J.P."/>
            <person name="Mehta T."/>
            <person name="Montmayeur A."/>
            <person name="Murphy C."/>
            <person name="Neiman D."/>
            <person name="Pearson M."/>
            <person name="Priest M."/>
            <person name="Roberts A."/>
            <person name="Saif S."/>
            <person name="Shea T."/>
            <person name="Shenoy N."/>
            <person name="Sisk P."/>
            <person name="Stolte C."/>
            <person name="Sykes S."/>
            <person name="Yandava C."/>
            <person name="Wortman J."/>
            <person name="Nusbaum C."/>
            <person name="Birren B."/>
        </authorList>
    </citation>
    <scope>NUCLEOTIDE SEQUENCE</scope>
    <source>
        <strain>70-15</strain>
    </source>
</reference>
<dbReference type="HAMAP" id="MF_00171">
    <property type="entry name" value="TruA"/>
    <property type="match status" value="1"/>
</dbReference>
<dbReference type="HOGENOM" id="CLU_014673_2_3_1"/>
<keyword evidence="2" id="KW-0819">tRNA processing</keyword>
<dbReference type="AlphaFoldDB" id="G4MKS9"/>
<comment type="similarity">
    <text evidence="1">Belongs to the tRNA pseudouridine synthase TruA family.</text>
</comment>
<sequence>MRAPTRVRWGSSKLSTSRAQVNIYSLQQLLQQPLLQSLAAGVRDPHQQSKIIPNKLACCGGTRHYNTRIMSGTRDYRSWTKEGLIKKIKLLESQLASQQRQQGQNIQQPRPNTPPHPKKASPSPSSPPPPVGSSSSKPSGVAAATPPPKKKKQKGVPRNASEFSTRYIALKLAYLGKNYNGLEYQPSGALPAIEEELWKALVKTCLIFPDPERDPSEVDFKVCDYSKCGRTDRGVSAFGQVVALRVKSNKPLRKKKQSAVQLDQDGSGEAASASTGAVDAAGAQVVPEDSQPGQEDEQEGEEDDAPYPADKEIKYCKMLNAVLPVDIRVLAWCPNPPPGFSARHSCHERQYRYFFTQPIFSPVPARLDGVMGYKEPGSTHKDGYLDLDAMREAARLFEGEHDFRNFCKIDASKQISNFKRLIREASIVEVPEAASSLPYLDTPDFRPSGEDSQARPKVYYFHVRGSAFLWHQIRHMIAVLFLVGQRLEKPSIVSELLDIEKYPGKPNYPMASDAPLVLWDCLYGGRTLPDGSTHGELEWIYAGADGDSPDELYNRKGLLDELWAHWRGKKMDELLTNQLLQRAATMVEDPERQAAKASTKPVESGPQPKKSNKAPSRKTFEGDDWYRQVGMYEPLAQRYMLETPDEVNDKWARSKGFESAVELSENPEWRSVIKARKAAAAAALASEAAKCSGA</sequence>
<dbReference type="InterPro" id="IPR020095">
    <property type="entry name" value="PsdUridine_synth_TruA_C"/>
</dbReference>
<dbReference type="eggNOG" id="KOG2554">
    <property type="taxonomic scope" value="Eukaryota"/>
</dbReference>
<keyword evidence="7" id="KW-1185">Reference proteome</keyword>
<evidence type="ECO:0000313" key="6">
    <source>
        <dbReference type="EMBL" id="EHA56769.1"/>
    </source>
</evidence>
<dbReference type="GeneID" id="12984466"/>
<dbReference type="EMBL" id="CM001231">
    <property type="protein sequence ID" value="EHA56769.1"/>
    <property type="molecule type" value="Genomic_DNA"/>
</dbReference>
<dbReference type="Gene3D" id="3.30.70.660">
    <property type="entry name" value="Pseudouridine synthase I, catalytic domain, C-terminal subdomain"/>
    <property type="match status" value="1"/>
</dbReference>
<dbReference type="InterPro" id="IPR001406">
    <property type="entry name" value="PsdUridine_synth_TruA"/>
</dbReference>
<dbReference type="CDD" id="cd02569">
    <property type="entry name" value="PseudoU_synth_ScPus3"/>
    <property type="match status" value="1"/>
</dbReference>
<dbReference type="SMR" id="G4MKS9"/>
<dbReference type="Gene3D" id="3.30.70.580">
    <property type="entry name" value="Pseudouridine synthase I, catalytic domain, N-terminal subdomain"/>
    <property type="match status" value="1"/>
</dbReference>
<name>G4MKS9_PYRO7</name>
<feature type="compositionally biased region" description="Low complexity" evidence="4">
    <location>
        <begin position="267"/>
        <end position="293"/>
    </location>
</feature>
<dbReference type="InterPro" id="IPR041707">
    <property type="entry name" value="Pus3-like"/>
</dbReference>
<organism evidence="6 7">
    <name type="scientific">Pyricularia oryzae (strain 70-15 / ATCC MYA-4617 / FGSC 8958)</name>
    <name type="common">Rice blast fungus</name>
    <name type="synonym">Magnaporthe oryzae</name>
    <dbReference type="NCBI Taxonomy" id="242507"/>
    <lineage>
        <taxon>Eukaryota</taxon>
        <taxon>Fungi</taxon>
        <taxon>Dikarya</taxon>
        <taxon>Ascomycota</taxon>
        <taxon>Pezizomycotina</taxon>
        <taxon>Sordariomycetes</taxon>
        <taxon>Sordariomycetidae</taxon>
        <taxon>Magnaporthales</taxon>
        <taxon>Pyriculariaceae</taxon>
        <taxon>Pyricularia</taxon>
    </lineage>
</organism>
<dbReference type="KEGG" id="mgr:MGG_16154"/>
<feature type="compositionally biased region" description="Low complexity" evidence="4">
    <location>
        <begin position="132"/>
        <end position="144"/>
    </location>
</feature>
<dbReference type="Pfam" id="PF01416">
    <property type="entry name" value="PseudoU_synth_1"/>
    <property type="match status" value="1"/>
</dbReference>
<protein>
    <submittedName>
        <fullName evidence="6">tRNA-pseudouridine synthase</fullName>
    </submittedName>
</protein>
<dbReference type="SUPFAM" id="SSF55120">
    <property type="entry name" value="Pseudouridine synthase"/>
    <property type="match status" value="1"/>
</dbReference>
<feature type="domain" description="Pseudouridine synthase I TruA alpha/beta" evidence="5">
    <location>
        <begin position="393"/>
        <end position="523"/>
    </location>
</feature>
<dbReference type="OrthoDB" id="25767at2759"/>
<dbReference type="GO" id="GO:0009982">
    <property type="term" value="F:pseudouridine synthase activity"/>
    <property type="evidence" value="ECO:0007669"/>
    <property type="project" value="InterPro"/>
</dbReference>
<dbReference type="GO" id="GO:1990481">
    <property type="term" value="P:mRNA pseudouridine synthesis"/>
    <property type="evidence" value="ECO:0007669"/>
    <property type="project" value="TreeGrafter"/>
</dbReference>
<dbReference type="VEuPathDB" id="FungiDB:MGG_16154"/>
<evidence type="ECO:0000256" key="1">
    <source>
        <dbReference type="ARBA" id="ARBA00009375"/>
    </source>
</evidence>
<feature type="region of interest" description="Disordered" evidence="4">
    <location>
        <begin position="95"/>
        <end position="159"/>
    </location>
</feature>
<evidence type="ECO:0000313" key="7">
    <source>
        <dbReference type="Proteomes" id="UP000009058"/>
    </source>
</evidence>
<dbReference type="OMA" id="SCRERRY"/>
<dbReference type="PANTHER" id="PTHR11142">
    <property type="entry name" value="PSEUDOURIDYLATE SYNTHASE"/>
    <property type="match status" value="1"/>
</dbReference>
<evidence type="ECO:0000259" key="5">
    <source>
        <dbReference type="Pfam" id="PF01416"/>
    </source>
</evidence>
<dbReference type="STRING" id="242507.G4MKS9"/>
<keyword evidence="3" id="KW-0413">Isomerase</keyword>
<dbReference type="Proteomes" id="UP000009058">
    <property type="component" value="Chromosome 1"/>
</dbReference>
<dbReference type="RefSeq" id="XP_003709381.1">
    <property type="nucleotide sequence ID" value="XM_003709333.1"/>
</dbReference>
<feature type="compositionally biased region" description="Acidic residues" evidence="4">
    <location>
        <begin position="294"/>
        <end position="305"/>
    </location>
</feature>
<dbReference type="InParanoid" id="G4MKS9"/>
<dbReference type="GO" id="GO:0003723">
    <property type="term" value="F:RNA binding"/>
    <property type="evidence" value="ECO:0007669"/>
    <property type="project" value="InterPro"/>
</dbReference>
<feature type="region of interest" description="Disordered" evidence="4">
    <location>
        <begin position="254"/>
        <end position="307"/>
    </location>
</feature>
<dbReference type="InterPro" id="IPR020103">
    <property type="entry name" value="PsdUridine_synth_cat_dom_sf"/>
</dbReference>
<dbReference type="GO" id="GO:0031119">
    <property type="term" value="P:tRNA pseudouridine synthesis"/>
    <property type="evidence" value="ECO:0007669"/>
    <property type="project" value="TreeGrafter"/>
</dbReference>
<evidence type="ECO:0000256" key="2">
    <source>
        <dbReference type="ARBA" id="ARBA00022694"/>
    </source>
</evidence>
<dbReference type="PANTHER" id="PTHR11142:SF5">
    <property type="entry name" value="TRNA PSEUDOURIDINE(38_39) SYNTHASE"/>
    <property type="match status" value="1"/>
</dbReference>
<reference evidence="6 7" key="1">
    <citation type="journal article" date="2005" name="Nature">
        <title>The genome sequence of the rice blast fungus Magnaporthe grisea.</title>
        <authorList>
            <person name="Dean R.A."/>
            <person name="Talbot N.J."/>
            <person name="Ebbole D.J."/>
            <person name="Farman M.L."/>
            <person name="Mitchell T.K."/>
            <person name="Orbach M.J."/>
            <person name="Thon M."/>
            <person name="Kulkarni R."/>
            <person name="Xu J.R."/>
            <person name="Pan H."/>
            <person name="Read N.D."/>
            <person name="Lee Y.H."/>
            <person name="Carbone I."/>
            <person name="Brown D."/>
            <person name="Oh Y.Y."/>
            <person name="Donofrio N."/>
            <person name="Jeong J.S."/>
            <person name="Soanes D.M."/>
            <person name="Djonovic S."/>
            <person name="Kolomiets E."/>
            <person name="Rehmeyer C."/>
            <person name="Li W."/>
            <person name="Harding M."/>
            <person name="Kim S."/>
            <person name="Lebrun M.H."/>
            <person name="Bohnert H."/>
            <person name="Coughlan S."/>
            <person name="Butler J."/>
            <person name="Calvo S."/>
            <person name="Ma L.J."/>
            <person name="Nicol R."/>
            <person name="Purcell S."/>
            <person name="Nusbaum C."/>
            <person name="Galagan J.E."/>
            <person name="Birren B.W."/>
        </authorList>
    </citation>
    <scope>NUCLEOTIDE SEQUENCE [LARGE SCALE GENOMIC DNA]</scope>
    <source>
        <strain evidence="7">70-15 / ATCC MYA-4617 / FGSC 8958</strain>
    </source>
</reference>
<proteinExistence type="inferred from homology"/>